<gene>
    <name evidence="1" type="ORF">GHA_02654</name>
</gene>
<evidence type="ECO:0000313" key="2">
    <source>
        <dbReference type="Proteomes" id="UP000835792"/>
    </source>
</evidence>
<evidence type="ECO:0000313" key="1">
    <source>
        <dbReference type="EMBL" id="CAB5573515.1"/>
    </source>
</evidence>
<dbReference type="EMBL" id="CAHPRB010000008">
    <property type="protein sequence ID" value="CAB5573515.1"/>
    <property type="molecule type" value="Genomic_DNA"/>
</dbReference>
<accession>A0ABN7GML8</accession>
<keyword evidence="2" id="KW-1185">Reference proteome</keyword>
<reference evidence="1" key="1">
    <citation type="submission" date="2020-05" db="EMBL/GenBank/DDBJ databases">
        <authorList>
            <person name="Delgado-Blas J."/>
        </authorList>
    </citation>
    <scope>NUCLEOTIDE SEQUENCE</scope>
    <source>
        <strain evidence="1">BB1468</strain>
    </source>
</reference>
<sequence>MKYELYNNHWIHEYIVLLDIEIIDGILNEYNTVDDLLWVTNHCTEEPKSVWVARGSDLAMFNVPLLVINDEKEVRVSDGRHRICWMKGKGMNAIPVAITKSVVEYFRNKGINFKVITALDMPCSVMPNLQNKIESKPLDGNHVIKMLARK</sequence>
<organism evidence="1 2">
    <name type="scientific">Citrobacter youngae</name>
    <dbReference type="NCBI Taxonomy" id="133448"/>
    <lineage>
        <taxon>Bacteria</taxon>
        <taxon>Pseudomonadati</taxon>
        <taxon>Pseudomonadota</taxon>
        <taxon>Gammaproteobacteria</taxon>
        <taxon>Enterobacterales</taxon>
        <taxon>Enterobacteriaceae</taxon>
        <taxon>Citrobacter</taxon>
        <taxon>Citrobacter freundii complex</taxon>
    </lineage>
</organism>
<proteinExistence type="predicted"/>
<comment type="caution">
    <text evidence="1">The sequence shown here is derived from an EMBL/GenBank/DDBJ whole genome shotgun (WGS) entry which is preliminary data.</text>
</comment>
<dbReference type="Proteomes" id="UP000835792">
    <property type="component" value="Unassembled WGS sequence"/>
</dbReference>
<name>A0ABN7GML8_9ENTR</name>
<dbReference type="RefSeq" id="WP_110775630.1">
    <property type="nucleotide sequence ID" value="NZ_CAHPRB010000008.1"/>
</dbReference>
<protein>
    <submittedName>
        <fullName evidence="1">Uncharacterized protein</fullName>
    </submittedName>
</protein>